<feature type="compositionally biased region" description="Polar residues" evidence="5">
    <location>
        <begin position="606"/>
        <end position="615"/>
    </location>
</feature>
<reference evidence="9 10" key="1">
    <citation type="submission" date="2018-05" db="EMBL/GenBank/DDBJ databases">
        <title>Draft genome sequence of Scytalidium lignicola DSM 105466, a ubiquitous saprotrophic fungus.</title>
        <authorList>
            <person name="Buettner E."/>
            <person name="Gebauer A.M."/>
            <person name="Hofrichter M."/>
            <person name="Liers C."/>
            <person name="Kellner H."/>
        </authorList>
    </citation>
    <scope>NUCLEOTIDE SEQUENCE [LARGE SCALE GENOMIC DNA]</scope>
    <source>
        <strain evidence="9 10">DSM 105466</strain>
    </source>
</reference>
<dbReference type="Proteomes" id="UP000258309">
    <property type="component" value="Unassembled WGS sequence"/>
</dbReference>
<feature type="region of interest" description="Disordered" evidence="5">
    <location>
        <begin position="239"/>
        <end position="280"/>
    </location>
</feature>
<evidence type="ECO:0000256" key="5">
    <source>
        <dbReference type="SAM" id="MobiDB-lite"/>
    </source>
</evidence>
<evidence type="ECO:0000313" key="10">
    <source>
        <dbReference type="Proteomes" id="UP000258309"/>
    </source>
</evidence>
<evidence type="ECO:0000259" key="7">
    <source>
        <dbReference type="Pfam" id="PF11710"/>
    </source>
</evidence>
<feature type="transmembrane region" description="Helical" evidence="6">
    <location>
        <begin position="209"/>
        <end position="229"/>
    </location>
</feature>
<proteinExistence type="predicted"/>
<dbReference type="OrthoDB" id="5368598at2759"/>
<evidence type="ECO:0000313" key="9">
    <source>
        <dbReference type="EMBL" id="RFU32862.1"/>
    </source>
</evidence>
<dbReference type="Pfam" id="PF11970">
    <property type="entry name" value="GPR_Gpa2_C"/>
    <property type="match status" value="1"/>
</dbReference>
<feature type="transmembrane region" description="Helical" evidence="6">
    <location>
        <begin position="118"/>
        <end position="140"/>
    </location>
</feature>
<evidence type="ECO:0000256" key="2">
    <source>
        <dbReference type="ARBA" id="ARBA00022692"/>
    </source>
</evidence>
<keyword evidence="10" id="KW-1185">Reference proteome</keyword>
<feature type="transmembrane region" description="Helical" evidence="6">
    <location>
        <begin position="44"/>
        <end position="68"/>
    </location>
</feature>
<dbReference type="Pfam" id="PF11710">
    <property type="entry name" value="Git3"/>
    <property type="match status" value="1"/>
</dbReference>
<protein>
    <recommendedName>
        <fullName evidence="11">G-protein coupled receptors family 1 profile domain-containing protein</fullName>
    </recommendedName>
</protein>
<feature type="region of interest" description="Disordered" evidence="5">
    <location>
        <begin position="355"/>
        <end position="387"/>
    </location>
</feature>
<feature type="compositionally biased region" description="Polar residues" evidence="5">
    <location>
        <begin position="356"/>
        <end position="386"/>
    </location>
</feature>
<evidence type="ECO:0000256" key="3">
    <source>
        <dbReference type="ARBA" id="ARBA00022989"/>
    </source>
</evidence>
<dbReference type="STRING" id="5539.A0A3E2HI83"/>
<feature type="transmembrane region" description="Helical" evidence="6">
    <location>
        <begin position="160"/>
        <end position="178"/>
    </location>
</feature>
<dbReference type="GO" id="GO:0004930">
    <property type="term" value="F:G protein-coupled receptor activity"/>
    <property type="evidence" value="ECO:0007669"/>
    <property type="project" value="TreeGrafter"/>
</dbReference>
<feature type="transmembrane region" description="Helical" evidence="6">
    <location>
        <begin position="88"/>
        <end position="106"/>
    </location>
</feature>
<dbReference type="PANTHER" id="PTHR23112:SF37">
    <property type="entry name" value="G PROTEIN-COUPLED RECEPTOR GPR1"/>
    <property type="match status" value="1"/>
</dbReference>
<feature type="transmembrane region" description="Helical" evidence="6">
    <location>
        <begin position="473"/>
        <end position="493"/>
    </location>
</feature>
<evidence type="ECO:0000259" key="8">
    <source>
        <dbReference type="Pfam" id="PF11970"/>
    </source>
</evidence>
<dbReference type="AlphaFoldDB" id="A0A3E2HI83"/>
<dbReference type="GO" id="GO:0007189">
    <property type="term" value="P:adenylate cyclase-activating G protein-coupled receptor signaling pathway"/>
    <property type="evidence" value="ECO:0007669"/>
    <property type="project" value="TreeGrafter"/>
</dbReference>
<dbReference type="SUPFAM" id="SSF81321">
    <property type="entry name" value="Family A G protein-coupled receptor-like"/>
    <property type="match status" value="1"/>
</dbReference>
<accession>A0A3E2HI83</accession>
<comment type="caution">
    <text evidence="9">The sequence shown here is derived from an EMBL/GenBank/DDBJ whole genome shotgun (WGS) entry which is preliminary data.</text>
</comment>
<name>A0A3E2HI83_SCYLI</name>
<comment type="subcellular location">
    <subcellularLocation>
        <location evidence="1">Membrane</location>
        <topology evidence="1">Multi-pass membrane protein</topology>
    </subcellularLocation>
</comment>
<feature type="non-terminal residue" evidence="9">
    <location>
        <position position="696"/>
    </location>
</feature>
<dbReference type="GO" id="GO:0005886">
    <property type="term" value="C:plasma membrane"/>
    <property type="evidence" value="ECO:0007669"/>
    <property type="project" value="TreeGrafter"/>
</dbReference>
<evidence type="ECO:0008006" key="11">
    <source>
        <dbReference type="Google" id="ProtNLM"/>
    </source>
</evidence>
<feature type="region of interest" description="Disordered" evidence="5">
    <location>
        <begin position="644"/>
        <end position="696"/>
    </location>
</feature>
<evidence type="ECO:0000256" key="1">
    <source>
        <dbReference type="ARBA" id="ARBA00004141"/>
    </source>
</evidence>
<keyword evidence="3 6" id="KW-1133">Transmembrane helix</keyword>
<feature type="compositionally biased region" description="Basic and acidic residues" evidence="5">
    <location>
        <begin position="666"/>
        <end position="696"/>
    </location>
</feature>
<organism evidence="9 10">
    <name type="scientific">Scytalidium lignicola</name>
    <name type="common">Hyphomycete</name>
    <dbReference type="NCBI Taxonomy" id="5539"/>
    <lineage>
        <taxon>Eukaryota</taxon>
        <taxon>Fungi</taxon>
        <taxon>Dikarya</taxon>
        <taxon>Ascomycota</taxon>
        <taxon>Pezizomycotina</taxon>
        <taxon>Leotiomycetes</taxon>
        <taxon>Leotiomycetes incertae sedis</taxon>
        <taxon>Scytalidium</taxon>
    </lineage>
</organism>
<dbReference type="Gene3D" id="1.20.1070.10">
    <property type="entry name" value="Rhodopsin 7-helix transmembrane proteins"/>
    <property type="match status" value="1"/>
</dbReference>
<sequence length="696" mass="78667">MAPVSRALDVAVRAMAPAYQRRALGTSLDDLAIVTVVSPSQQHIMQILALAFSIASVSSAILAFYWFVKMRRSFRHDLIMLLIQSDMFKALWFMIYPIVTFIQGPVADRSTFCKVNGFFVSLGIEASDFAILMIAVHTALYIFKPSTSAGEGGLYPYRRIAYVLWVIFPLLMASLAFINERDAYTTSEGGAYCYLPVRPYWYRIGLSWIPRYVIFTVILSIYASIYGYVSYKFRDFSREGSSQSDQSLKDDRPGQDNDKRFKPWKRYTLPTSPTSPAQRLMSDASHATLNGGGRPRTCSEDLSLGAHPSMSLTFQTGLDNSTLSDVESQDIISPVQRQPPEGYINNRNIALEFPSPSFSLQSRDPSQDSSIPNIDSQAPQNSTPLRRNSLFESFPRRLSIRSTPTTIQPLSTVDTSSTLVNSSNNNYHSTSTPPIDSSNTFSNLHLVNTQGQDFAVAEMIATRDKIHRQLRFLFIYPLVYVAMWVLPFVYHIMQFSDRYVENPSFVLNIFVTVFICSQAAVDCWLFSTREKPWKYMPGHDGSFLGSLKFWTGWEGREKKHMIPHARGHGPGKTREEMVREARAAYRRRDEELAQRRQDSAGLHSTDLGQEATTTPKKQRTWWDLAAYDGILGSMSPVAEEISNPLDNVVDGDQNSRPNVSRSGTNEWRRQEEDGPHKSDFEKDQDAEEKSGEPKAD</sequence>
<feature type="transmembrane region" description="Helical" evidence="6">
    <location>
        <begin position="505"/>
        <end position="526"/>
    </location>
</feature>
<evidence type="ECO:0000256" key="6">
    <source>
        <dbReference type="SAM" id="Phobius"/>
    </source>
</evidence>
<feature type="compositionally biased region" description="Polar residues" evidence="5">
    <location>
        <begin position="652"/>
        <end position="665"/>
    </location>
</feature>
<keyword evidence="2 6" id="KW-0812">Transmembrane</keyword>
<feature type="compositionally biased region" description="Basic and acidic residues" evidence="5">
    <location>
        <begin position="247"/>
        <end position="261"/>
    </location>
</feature>
<dbReference type="EMBL" id="NCSJ02000046">
    <property type="protein sequence ID" value="RFU32862.1"/>
    <property type="molecule type" value="Genomic_DNA"/>
</dbReference>
<dbReference type="InterPro" id="IPR023041">
    <property type="entry name" value="Glucose_rcpt_Git3-like_N"/>
</dbReference>
<feature type="domain" description="Glucose receptor Git3-like N-terminal" evidence="7">
    <location>
        <begin position="45"/>
        <end position="235"/>
    </location>
</feature>
<feature type="non-terminal residue" evidence="9">
    <location>
        <position position="1"/>
    </location>
</feature>
<feature type="region of interest" description="Disordered" evidence="5">
    <location>
        <begin position="586"/>
        <end position="617"/>
    </location>
</feature>
<dbReference type="InterPro" id="IPR022596">
    <property type="entry name" value="GPR1/2/3_C"/>
</dbReference>
<feature type="domain" description="G protein-coupled receptor GPR1/2/3 C-terminal" evidence="8">
    <location>
        <begin position="462"/>
        <end position="535"/>
    </location>
</feature>
<feature type="compositionally biased region" description="Basic and acidic residues" evidence="5">
    <location>
        <begin position="586"/>
        <end position="598"/>
    </location>
</feature>
<dbReference type="PANTHER" id="PTHR23112">
    <property type="entry name" value="G PROTEIN-COUPLED RECEPTOR 157-RELATED"/>
    <property type="match status" value="1"/>
</dbReference>
<keyword evidence="4 6" id="KW-0472">Membrane</keyword>
<evidence type="ECO:0000256" key="4">
    <source>
        <dbReference type="ARBA" id="ARBA00023136"/>
    </source>
</evidence>
<dbReference type="OMA" id="FWFFRMR"/>
<gene>
    <name evidence="9" type="ORF">B7463_g3437</name>
</gene>